<dbReference type="Proteomes" id="UP000050761">
    <property type="component" value="Unassembled WGS sequence"/>
</dbReference>
<evidence type="ECO:0000313" key="3">
    <source>
        <dbReference type="Proteomes" id="UP000050761"/>
    </source>
</evidence>
<dbReference type="EMBL" id="UZAH01027031">
    <property type="protein sequence ID" value="VDO87912.1"/>
    <property type="molecule type" value="Genomic_DNA"/>
</dbReference>
<organism evidence="2">
    <name type="scientific">Heligmosomoides polygyrus</name>
    <name type="common">Parasitic roundworm</name>
    <dbReference type="NCBI Taxonomy" id="6339"/>
    <lineage>
        <taxon>Eukaryota</taxon>
        <taxon>Metazoa</taxon>
        <taxon>Ecdysozoa</taxon>
        <taxon>Nematoda</taxon>
        <taxon>Chromadorea</taxon>
        <taxon>Rhabditida</taxon>
        <taxon>Rhabditina</taxon>
        <taxon>Rhabditomorpha</taxon>
        <taxon>Strongyloidea</taxon>
        <taxon>Heligmosomidae</taxon>
        <taxon>Heligmosomoides</taxon>
    </lineage>
</organism>
<protein>
    <submittedName>
        <fullName evidence="2 4">Uncharacterized protein</fullName>
    </submittedName>
</protein>
<dbReference type="WBParaSite" id="HPBE_0001123501-mRNA-1">
    <property type="protein sequence ID" value="HPBE_0001123501-mRNA-1"/>
    <property type="gene ID" value="HPBE_0001123501"/>
</dbReference>
<name>A0A3P8CUI6_HELPZ</name>
<accession>A0A3P8CUI6</accession>
<sequence length="226" mass="26164">MTRFPSLSAPEQHLQQHVTVGILAAPNKQIYQHDLQSRPGAAVILSASSHQVKNLLIQECPLKIAYLDNISRRQVRSNNSSNNSSTWLWDCFMERRFSNSRPKELLVILAQTFLIRMFGSQECPLKIAYLDNISRRQVRSNNSSNNSSTWLWDCFMERRFSNSRPKELLVILAQTFLIRMFGRDKNFLLDRLGQFEKFSETSDEDSDASNKTCDEKPKPKKYVQAD</sequence>
<evidence type="ECO:0000256" key="1">
    <source>
        <dbReference type="SAM" id="MobiDB-lite"/>
    </source>
</evidence>
<reference evidence="2 3" key="1">
    <citation type="submission" date="2018-11" db="EMBL/GenBank/DDBJ databases">
        <authorList>
            <consortium name="Pathogen Informatics"/>
        </authorList>
    </citation>
    <scope>NUCLEOTIDE SEQUENCE [LARGE SCALE GENOMIC DNA]</scope>
</reference>
<gene>
    <name evidence="2" type="ORF">HPBE_LOCUS11236</name>
</gene>
<keyword evidence="3" id="KW-1185">Reference proteome</keyword>
<reference evidence="4" key="2">
    <citation type="submission" date="2019-09" db="UniProtKB">
        <authorList>
            <consortium name="WormBaseParasite"/>
        </authorList>
    </citation>
    <scope>IDENTIFICATION</scope>
</reference>
<evidence type="ECO:0000313" key="2">
    <source>
        <dbReference type="EMBL" id="VDO87912.1"/>
    </source>
</evidence>
<feature type="region of interest" description="Disordered" evidence="1">
    <location>
        <begin position="198"/>
        <end position="226"/>
    </location>
</feature>
<dbReference type="OrthoDB" id="5977486at2759"/>
<dbReference type="AlphaFoldDB" id="A0A3P8CUI6"/>
<evidence type="ECO:0000313" key="4">
    <source>
        <dbReference type="WBParaSite" id="HPBE_0001123501-mRNA-1"/>
    </source>
</evidence>
<proteinExistence type="predicted"/>